<dbReference type="NCBIfam" id="TIGR03083">
    <property type="entry name" value="maleylpyruvate isomerase family mycothiol-dependent enzyme"/>
    <property type="match status" value="1"/>
</dbReference>
<dbReference type="AlphaFoldDB" id="A0A6V8L2H4"/>
<dbReference type="RefSeq" id="WP_173075614.1">
    <property type="nucleotide sequence ID" value="NZ_BAABJB010000027.1"/>
</dbReference>
<dbReference type="GO" id="GO:0046872">
    <property type="term" value="F:metal ion binding"/>
    <property type="evidence" value="ECO:0007669"/>
    <property type="project" value="InterPro"/>
</dbReference>
<reference evidence="2 3" key="1">
    <citation type="submission" date="2020-03" db="EMBL/GenBank/DDBJ databases">
        <title>Whole genome shotgun sequence of Phytohabitans rumicis NBRC 108638.</title>
        <authorList>
            <person name="Komaki H."/>
            <person name="Tamura T."/>
        </authorList>
    </citation>
    <scope>NUCLEOTIDE SEQUENCE [LARGE SCALE GENOMIC DNA]</scope>
    <source>
        <strain evidence="2 3">NBRC 108638</strain>
    </source>
</reference>
<dbReference type="Proteomes" id="UP000482960">
    <property type="component" value="Unassembled WGS sequence"/>
</dbReference>
<dbReference type="InterPro" id="IPR024344">
    <property type="entry name" value="MDMPI_metal-binding"/>
</dbReference>
<evidence type="ECO:0000259" key="1">
    <source>
        <dbReference type="Pfam" id="PF11716"/>
    </source>
</evidence>
<sequence>MPGYAQRERQAIADLFLTVGPDAPTLCEGWTARDLAAHLVMRERRPDAAAGIMLGALRGHSERVRRALAATSYPKLVAMVRAAPWWSPVSNPVTDGAVNTLEFFIHHEDVRRAQPEWVPRELPHDHQEALWRRAQGTAKLALRRVRAAVQVQAPGYGELTAGAGGDPVRLVGAPGELALFLSGRQRAARVQVDGPPAVAGFLRTAKLGL</sequence>
<dbReference type="InterPro" id="IPR034660">
    <property type="entry name" value="DinB/YfiT-like"/>
</dbReference>
<comment type="caution">
    <text evidence="2">The sequence shown here is derived from an EMBL/GenBank/DDBJ whole genome shotgun (WGS) entry which is preliminary data.</text>
</comment>
<dbReference type="SUPFAM" id="SSF109854">
    <property type="entry name" value="DinB/YfiT-like putative metalloenzymes"/>
    <property type="match status" value="1"/>
</dbReference>
<dbReference type="NCBIfam" id="TIGR03085">
    <property type="entry name" value="TIGR03085 family metal-binding protein"/>
    <property type="match status" value="1"/>
</dbReference>
<organism evidence="2 3">
    <name type="scientific">Phytohabitans rumicis</name>
    <dbReference type="NCBI Taxonomy" id="1076125"/>
    <lineage>
        <taxon>Bacteria</taxon>
        <taxon>Bacillati</taxon>
        <taxon>Actinomycetota</taxon>
        <taxon>Actinomycetes</taxon>
        <taxon>Micromonosporales</taxon>
        <taxon>Micromonosporaceae</taxon>
    </lineage>
</organism>
<dbReference type="InterPro" id="IPR017519">
    <property type="entry name" value="CHP03085"/>
</dbReference>
<protein>
    <submittedName>
        <fullName evidence="2">TIGR03085 family protein</fullName>
    </submittedName>
</protein>
<dbReference type="Pfam" id="PF11716">
    <property type="entry name" value="MDMPI_N"/>
    <property type="match status" value="1"/>
</dbReference>
<accession>A0A6V8L2H4</accession>
<reference evidence="2 3" key="2">
    <citation type="submission" date="2020-03" db="EMBL/GenBank/DDBJ databases">
        <authorList>
            <person name="Ichikawa N."/>
            <person name="Kimura A."/>
            <person name="Kitahashi Y."/>
            <person name="Uohara A."/>
        </authorList>
    </citation>
    <scope>NUCLEOTIDE SEQUENCE [LARGE SCALE GENOMIC DNA]</scope>
    <source>
        <strain evidence="2 3">NBRC 108638</strain>
    </source>
</reference>
<feature type="domain" description="Mycothiol-dependent maleylpyruvate isomerase metal-binding" evidence="1">
    <location>
        <begin position="21"/>
        <end position="82"/>
    </location>
</feature>
<evidence type="ECO:0000313" key="3">
    <source>
        <dbReference type="Proteomes" id="UP000482960"/>
    </source>
</evidence>
<gene>
    <name evidence="2" type="ORF">Prum_019490</name>
</gene>
<proteinExistence type="predicted"/>
<evidence type="ECO:0000313" key="2">
    <source>
        <dbReference type="EMBL" id="GFJ88307.1"/>
    </source>
</evidence>
<dbReference type="InterPro" id="IPR017517">
    <property type="entry name" value="Maleyloyr_isom"/>
</dbReference>
<keyword evidence="3" id="KW-1185">Reference proteome</keyword>
<name>A0A6V8L2H4_9ACTN</name>
<dbReference type="EMBL" id="BLPG01000001">
    <property type="protein sequence ID" value="GFJ88307.1"/>
    <property type="molecule type" value="Genomic_DNA"/>
</dbReference>